<feature type="transmembrane region" description="Helical" evidence="9">
    <location>
        <begin position="6"/>
        <end position="25"/>
    </location>
</feature>
<evidence type="ECO:0000256" key="4">
    <source>
        <dbReference type="ARBA" id="ARBA00022553"/>
    </source>
</evidence>
<gene>
    <name evidence="12" type="ORF">KDA27_03170</name>
</gene>
<dbReference type="Pfam" id="PF21085">
    <property type="entry name" value="CusS"/>
    <property type="match status" value="1"/>
</dbReference>
<evidence type="ECO:0000256" key="3">
    <source>
        <dbReference type="ARBA" id="ARBA00012438"/>
    </source>
</evidence>
<keyword evidence="5" id="KW-0808">Transferase</keyword>
<comment type="subcellular location">
    <subcellularLocation>
        <location evidence="2">Membrane</location>
    </subcellularLocation>
</comment>
<keyword evidence="4" id="KW-0597">Phosphoprotein</keyword>
<name>A0A956SBS4_UNCEI</name>
<keyword evidence="9" id="KW-1133">Transmembrane helix</keyword>
<comment type="catalytic activity">
    <reaction evidence="1">
        <text>ATP + protein L-histidine = ADP + protein N-phospho-L-histidine.</text>
        <dbReference type="EC" id="2.7.13.3"/>
    </reaction>
</comment>
<dbReference type="InterPro" id="IPR003661">
    <property type="entry name" value="HisK_dim/P_dom"/>
</dbReference>
<dbReference type="SUPFAM" id="SSF47384">
    <property type="entry name" value="Homodimeric domain of signal transducing histidine kinase"/>
    <property type="match status" value="1"/>
</dbReference>
<dbReference type="Gene3D" id="3.30.565.10">
    <property type="entry name" value="Histidine kinase-like ATPase, C-terminal domain"/>
    <property type="match status" value="1"/>
</dbReference>
<evidence type="ECO:0000256" key="5">
    <source>
        <dbReference type="ARBA" id="ARBA00022679"/>
    </source>
</evidence>
<feature type="domain" description="Histidine kinase" evidence="10">
    <location>
        <begin position="270"/>
        <end position="489"/>
    </location>
</feature>
<dbReference type="Gene3D" id="6.10.340.10">
    <property type="match status" value="1"/>
</dbReference>
<evidence type="ECO:0000256" key="6">
    <source>
        <dbReference type="ARBA" id="ARBA00022777"/>
    </source>
</evidence>
<dbReference type="CDD" id="cd06225">
    <property type="entry name" value="HAMP"/>
    <property type="match status" value="1"/>
</dbReference>
<comment type="caution">
    <text evidence="12">The sequence shown here is derived from an EMBL/GenBank/DDBJ whole genome shotgun (WGS) entry which is preliminary data.</text>
</comment>
<feature type="compositionally biased region" description="Basic and acidic residues" evidence="8">
    <location>
        <begin position="505"/>
        <end position="520"/>
    </location>
</feature>
<evidence type="ECO:0000256" key="8">
    <source>
        <dbReference type="SAM" id="MobiDB-lite"/>
    </source>
</evidence>
<evidence type="ECO:0000256" key="2">
    <source>
        <dbReference type="ARBA" id="ARBA00004370"/>
    </source>
</evidence>
<dbReference type="AlphaFoldDB" id="A0A956SBS4"/>
<dbReference type="Gene3D" id="3.30.450.290">
    <property type="match status" value="1"/>
</dbReference>
<keyword evidence="7" id="KW-0175">Coiled coil</keyword>
<evidence type="ECO:0000256" key="1">
    <source>
        <dbReference type="ARBA" id="ARBA00000085"/>
    </source>
</evidence>
<feature type="domain" description="HAMP" evidence="11">
    <location>
        <begin position="188"/>
        <end position="239"/>
    </location>
</feature>
<dbReference type="SUPFAM" id="SSF55874">
    <property type="entry name" value="ATPase domain of HSP90 chaperone/DNA topoisomerase II/histidine kinase"/>
    <property type="match status" value="1"/>
</dbReference>
<dbReference type="EC" id="2.7.13.3" evidence="3"/>
<reference evidence="12" key="1">
    <citation type="submission" date="2020-04" db="EMBL/GenBank/DDBJ databases">
        <authorList>
            <person name="Zhang T."/>
        </authorList>
    </citation>
    <scope>NUCLEOTIDE SEQUENCE</scope>
    <source>
        <strain evidence="12">HKST-UBA02</strain>
    </source>
</reference>
<proteinExistence type="predicted"/>
<dbReference type="PRINTS" id="PR00344">
    <property type="entry name" value="BCTRLSENSOR"/>
</dbReference>
<accession>A0A956SBS4</accession>
<dbReference type="GO" id="GO:0000155">
    <property type="term" value="F:phosphorelay sensor kinase activity"/>
    <property type="evidence" value="ECO:0007669"/>
    <property type="project" value="InterPro"/>
</dbReference>
<dbReference type="CDD" id="cd00082">
    <property type="entry name" value="HisKA"/>
    <property type="match status" value="1"/>
</dbReference>
<evidence type="ECO:0000313" key="12">
    <source>
        <dbReference type="EMBL" id="MCA9754777.1"/>
    </source>
</evidence>
<dbReference type="PROSITE" id="PS50109">
    <property type="entry name" value="HIS_KIN"/>
    <property type="match status" value="1"/>
</dbReference>
<evidence type="ECO:0000259" key="11">
    <source>
        <dbReference type="PROSITE" id="PS50885"/>
    </source>
</evidence>
<dbReference type="InterPro" id="IPR036890">
    <property type="entry name" value="HATPase_C_sf"/>
</dbReference>
<dbReference type="InterPro" id="IPR004358">
    <property type="entry name" value="Sig_transdc_His_kin-like_C"/>
</dbReference>
<evidence type="ECO:0000256" key="7">
    <source>
        <dbReference type="SAM" id="Coils"/>
    </source>
</evidence>
<dbReference type="Pfam" id="PF02518">
    <property type="entry name" value="HATPase_c"/>
    <property type="match status" value="1"/>
</dbReference>
<keyword evidence="6" id="KW-0418">Kinase</keyword>
<dbReference type="SMART" id="SM00387">
    <property type="entry name" value="HATPase_c"/>
    <property type="match status" value="1"/>
</dbReference>
<evidence type="ECO:0000259" key="10">
    <source>
        <dbReference type="PROSITE" id="PS50109"/>
    </source>
</evidence>
<dbReference type="Gene3D" id="1.10.287.130">
    <property type="match status" value="1"/>
</dbReference>
<dbReference type="GO" id="GO:0016020">
    <property type="term" value="C:membrane"/>
    <property type="evidence" value="ECO:0007669"/>
    <property type="project" value="UniProtKB-SubCell"/>
</dbReference>
<dbReference type="CDD" id="cd18773">
    <property type="entry name" value="PDC1_HK_sensor"/>
    <property type="match status" value="1"/>
</dbReference>
<dbReference type="PROSITE" id="PS50885">
    <property type="entry name" value="HAMP"/>
    <property type="match status" value="1"/>
</dbReference>
<keyword evidence="9" id="KW-0812">Transmembrane</keyword>
<dbReference type="EMBL" id="JAGQHS010000009">
    <property type="protein sequence ID" value="MCA9754777.1"/>
    <property type="molecule type" value="Genomic_DNA"/>
</dbReference>
<organism evidence="12 13">
    <name type="scientific">Eiseniibacteriota bacterium</name>
    <dbReference type="NCBI Taxonomy" id="2212470"/>
    <lineage>
        <taxon>Bacteria</taxon>
        <taxon>Candidatus Eiseniibacteriota</taxon>
    </lineage>
</organism>
<dbReference type="PANTHER" id="PTHR43065">
    <property type="entry name" value="SENSOR HISTIDINE KINASE"/>
    <property type="match status" value="1"/>
</dbReference>
<dbReference type="PANTHER" id="PTHR43065:SF42">
    <property type="entry name" value="TWO-COMPONENT SENSOR PPRA"/>
    <property type="match status" value="1"/>
</dbReference>
<dbReference type="InterPro" id="IPR003660">
    <property type="entry name" value="HAMP_dom"/>
</dbReference>
<sequence length="520" mass="57709">MKVGTKLFLSLAVPMVFLFALFGYLDGRSSSHRLRDELAREGRAISRTVQYSIEDALRDRQLEDVRDLVDAITGYERIFGVRLFDRDGQIRYQSTELESHPFAHEAQLETVLTTRDPLEVRRRVDEEPVVSFLNPLLGPDGSLLGAVQVIQLESFIEEDLRSSWTRIALLTGAMILATAGVISLVTRFVVTRPIDALASGFRNVGLGRHPEMPRTSSDEFDRLAAEFTAMCDRLDAAQASLLEEQEERQKIEADLRNTARLASLGELAAGLAHEIGTPLGVIAGRAEILQRRLAGNEQAEQSLEIVLEQIDRISRIVRSMLDFARVRELHLAEVSVPTVLARTLEFVSHRLEERDIASHVHEVSPIPAVRADAEHLQEVFLNVILNASDAMPEGGTIDVTIEPRSELHPEHGRTLETVKLEFRDTGSGIAQHHIERVFDPFFTTKEVGRGTGLGLSISYGIVKEHGGWMEIESKVGQGTTVRVHLPVTGPSASSGSRQTNGMARESSRRNEEAVGMERRG</sequence>
<keyword evidence="9" id="KW-0472">Membrane</keyword>
<dbReference type="Proteomes" id="UP000739538">
    <property type="component" value="Unassembled WGS sequence"/>
</dbReference>
<dbReference type="InterPro" id="IPR036097">
    <property type="entry name" value="HisK_dim/P_sf"/>
</dbReference>
<protein>
    <recommendedName>
        <fullName evidence="3">histidine kinase</fullName>
        <ecNumber evidence="3">2.7.13.3</ecNumber>
    </recommendedName>
</protein>
<dbReference type="InterPro" id="IPR048590">
    <property type="entry name" value="CusS-like_sensor"/>
</dbReference>
<evidence type="ECO:0000313" key="13">
    <source>
        <dbReference type="Proteomes" id="UP000739538"/>
    </source>
</evidence>
<reference evidence="12" key="2">
    <citation type="journal article" date="2021" name="Microbiome">
        <title>Successional dynamics and alternative stable states in a saline activated sludge microbial community over 9 years.</title>
        <authorList>
            <person name="Wang Y."/>
            <person name="Ye J."/>
            <person name="Ju F."/>
            <person name="Liu L."/>
            <person name="Boyd J.A."/>
            <person name="Deng Y."/>
            <person name="Parks D.H."/>
            <person name="Jiang X."/>
            <person name="Yin X."/>
            <person name="Woodcroft B.J."/>
            <person name="Tyson G.W."/>
            <person name="Hugenholtz P."/>
            <person name="Polz M.F."/>
            <person name="Zhang T."/>
        </authorList>
    </citation>
    <scope>NUCLEOTIDE SEQUENCE</scope>
    <source>
        <strain evidence="12">HKST-UBA02</strain>
    </source>
</reference>
<feature type="region of interest" description="Disordered" evidence="8">
    <location>
        <begin position="487"/>
        <end position="520"/>
    </location>
</feature>
<evidence type="ECO:0000256" key="9">
    <source>
        <dbReference type="SAM" id="Phobius"/>
    </source>
</evidence>
<dbReference type="SMART" id="SM00388">
    <property type="entry name" value="HisKA"/>
    <property type="match status" value="1"/>
</dbReference>
<feature type="compositionally biased region" description="Polar residues" evidence="8">
    <location>
        <begin position="490"/>
        <end position="501"/>
    </location>
</feature>
<dbReference type="Pfam" id="PF00512">
    <property type="entry name" value="HisKA"/>
    <property type="match status" value="1"/>
</dbReference>
<dbReference type="InterPro" id="IPR003594">
    <property type="entry name" value="HATPase_dom"/>
</dbReference>
<dbReference type="InterPro" id="IPR005467">
    <property type="entry name" value="His_kinase_dom"/>
</dbReference>
<feature type="coiled-coil region" evidence="7">
    <location>
        <begin position="234"/>
        <end position="261"/>
    </location>
</feature>